<reference evidence="1" key="1">
    <citation type="submission" date="2020-05" db="UniProtKB">
        <authorList>
            <consortium name="EnsemblMetazoa"/>
        </authorList>
    </citation>
    <scope>IDENTIFICATION</scope>
    <source>
        <strain evidence="1">TTRI</strain>
    </source>
</reference>
<dbReference type="Proteomes" id="UP000078200">
    <property type="component" value="Unassembled WGS sequence"/>
</dbReference>
<protein>
    <submittedName>
        <fullName evidence="1">Uncharacterized protein</fullName>
    </submittedName>
</protein>
<proteinExistence type="predicted"/>
<sequence>MVITVAANTSLTHMWKTSIHEVGANFVSKIKVLCTLGTYAASAHILLTLSTLAILINESATPSIELQALDN</sequence>
<keyword evidence="2" id="KW-1185">Reference proteome</keyword>
<evidence type="ECO:0000313" key="2">
    <source>
        <dbReference type="Proteomes" id="UP000078200"/>
    </source>
</evidence>
<organism evidence="1 2">
    <name type="scientific">Glossina austeni</name>
    <name type="common">Savannah tsetse fly</name>
    <dbReference type="NCBI Taxonomy" id="7395"/>
    <lineage>
        <taxon>Eukaryota</taxon>
        <taxon>Metazoa</taxon>
        <taxon>Ecdysozoa</taxon>
        <taxon>Arthropoda</taxon>
        <taxon>Hexapoda</taxon>
        <taxon>Insecta</taxon>
        <taxon>Pterygota</taxon>
        <taxon>Neoptera</taxon>
        <taxon>Endopterygota</taxon>
        <taxon>Diptera</taxon>
        <taxon>Brachycera</taxon>
        <taxon>Muscomorpha</taxon>
        <taxon>Hippoboscoidea</taxon>
        <taxon>Glossinidae</taxon>
        <taxon>Glossina</taxon>
    </lineage>
</organism>
<name>A0A1A9VTM0_GLOAU</name>
<dbReference type="EnsemblMetazoa" id="GAUT047116-RA">
    <property type="protein sequence ID" value="GAUT047116-PA"/>
    <property type="gene ID" value="GAUT047116"/>
</dbReference>
<dbReference type="AlphaFoldDB" id="A0A1A9VTM0"/>
<accession>A0A1A9VTM0</accession>
<evidence type="ECO:0000313" key="1">
    <source>
        <dbReference type="EnsemblMetazoa" id="GAUT047116-PA"/>
    </source>
</evidence>
<dbReference type="VEuPathDB" id="VectorBase:GAUT047116"/>